<dbReference type="Pfam" id="PF00082">
    <property type="entry name" value="Peptidase_S8"/>
    <property type="match status" value="1"/>
</dbReference>
<dbReference type="InterPro" id="IPR000209">
    <property type="entry name" value="Peptidase_S8/S53_dom"/>
</dbReference>
<evidence type="ECO:0000256" key="2">
    <source>
        <dbReference type="ARBA" id="ARBA00022670"/>
    </source>
</evidence>
<evidence type="ECO:0000256" key="6">
    <source>
        <dbReference type="SAM" id="SignalP"/>
    </source>
</evidence>
<reference evidence="8 9" key="1">
    <citation type="submission" date="2024-08" db="EMBL/GenBank/DDBJ databases">
        <authorList>
            <person name="Cucini C."/>
            <person name="Frati F."/>
        </authorList>
    </citation>
    <scope>NUCLEOTIDE SEQUENCE [LARGE SCALE GENOMIC DNA]</scope>
</reference>
<name>A0ABP1QWA1_9HEXA</name>
<evidence type="ECO:0000256" key="5">
    <source>
        <dbReference type="PROSITE-ProRule" id="PRU01240"/>
    </source>
</evidence>
<evidence type="ECO:0000256" key="3">
    <source>
        <dbReference type="ARBA" id="ARBA00022801"/>
    </source>
</evidence>
<dbReference type="InterPro" id="IPR050131">
    <property type="entry name" value="Peptidase_S8_subtilisin-like"/>
</dbReference>
<gene>
    <name evidence="8" type="ORF">ODALV1_LOCUS15473</name>
</gene>
<sequence>MLKFLAFLLTLQAASAAPGSPSQSIITPELQAKFEESETANIFIYMTETTSQVLETVASSPFPDRATKLNALHDALQSHASQTQGQILGFLSSENKDFTSFWINNQIFVKNADLALVTSIAEQFSGIISSIDLEFFAHLIIPMDIKTNLTLEDELQWGVAKIEADKAWEHIGGIQRAGEGVVIATVDTGVRGTHEALRDNFAGDYGWFDPSTGDLTPTDNNGHGTHTTGTIAGSKGIGVAPRAKWAACRGCAGFFCAQSDLIKCGEFFTCPTRADGSSPDCSKAPNLVSNSWGGGRGNTWFNAVIEAWHVANIIPLFSIGNSGPSCNTANSPGDQNVIGVGSTTILDEISYFSSVGPTSDGRMKPEIAAPGSDVISAYHTGDFAYTSLSGTSMACPHAAGTIALLLTRNNGLTYGQAKDLLEKPADRQLAFSGRTCDGIRDDIFPNHVFGNGRINALKSVQQQTLDMASA</sequence>
<protein>
    <recommendedName>
        <fullName evidence="7">Peptidase S8/S53 domain-containing protein</fullName>
    </recommendedName>
</protein>
<evidence type="ECO:0000256" key="4">
    <source>
        <dbReference type="ARBA" id="ARBA00022825"/>
    </source>
</evidence>
<evidence type="ECO:0000256" key="1">
    <source>
        <dbReference type="ARBA" id="ARBA00011073"/>
    </source>
</evidence>
<dbReference type="Gene3D" id="3.40.50.200">
    <property type="entry name" value="Peptidase S8/S53 domain"/>
    <property type="match status" value="1"/>
</dbReference>
<dbReference type="PROSITE" id="PS00138">
    <property type="entry name" value="SUBTILASE_SER"/>
    <property type="match status" value="1"/>
</dbReference>
<keyword evidence="3 5" id="KW-0378">Hydrolase</keyword>
<dbReference type="EMBL" id="CAXLJM020000048">
    <property type="protein sequence ID" value="CAL8112074.1"/>
    <property type="molecule type" value="Genomic_DNA"/>
</dbReference>
<feature type="chain" id="PRO_5045785343" description="Peptidase S8/S53 domain-containing protein" evidence="6">
    <location>
        <begin position="17"/>
        <end position="470"/>
    </location>
</feature>
<keyword evidence="2 5" id="KW-0645">Protease</keyword>
<evidence type="ECO:0000259" key="7">
    <source>
        <dbReference type="Pfam" id="PF00082"/>
    </source>
</evidence>
<keyword evidence="4 5" id="KW-0720">Serine protease</keyword>
<comment type="similarity">
    <text evidence="1 5">Belongs to the peptidase S8 family.</text>
</comment>
<accession>A0ABP1QWA1</accession>
<dbReference type="PANTHER" id="PTHR43806">
    <property type="entry name" value="PEPTIDASE S8"/>
    <property type="match status" value="1"/>
</dbReference>
<dbReference type="PANTHER" id="PTHR43806:SF67">
    <property type="entry name" value="EGF-LIKE DOMAIN-CONTAINING PROTEIN"/>
    <property type="match status" value="1"/>
</dbReference>
<dbReference type="InterPro" id="IPR015500">
    <property type="entry name" value="Peptidase_S8_subtilisin-rel"/>
</dbReference>
<keyword evidence="9" id="KW-1185">Reference proteome</keyword>
<dbReference type="SUPFAM" id="SSF52743">
    <property type="entry name" value="Subtilisin-like"/>
    <property type="match status" value="1"/>
</dbReference>
<evidence type="ECO:0000313" key="8">
    <source>
        <dbReference type="EMBL" id="CAL8112074.1"/>
    </source>
</evidence>
<feature type="active site" description="Charge relay system" evidence="5">
    <location>
        <position position="187"/>
    </location>
</feature>
<feature type="signal peptide" evidence="6">
    <location>
        <begin position="1"/>
        <end position="16"/>
    </location>
</feature>
<feature type="domain" description="Peptidase S8/S53" evidence="7">
    <location>
        <begin position="178"/>
        <end position="429"/>
    </location>
</feature>
<dbReference type="PRINTS" id="PR00723">
    <property type="entry name" value="SUBTILISIN"/>
</dbReference>
<dbReference type="Proteomes" id="UP001642540">
    <property type="component" value="Unassembled WGS sequence"/>
</dbReference>
<proteinExistence type="inferred from homology"/>
<comment type="caution">
    <text evidence="8">The sequence shown here is derived from an EMBL/GenBank/DDBJ whole genome shotgun (WGS) entry which is preliminary data.</text>
</comment>
<dbReference type="PROSITE" id="PS51892">
    <property type="entry name" value="SUBTILASE"/>
    <property type="match status" value="1"/>
</dbReference>
<keyword evidence="6" id="KW-0732">Signal</keyword>
<evidence type="ECO:0000313" key="9">
    <source>
        <dbReference type="Proteomes" id="UP001642540"/>
    </source>
</evidence>
<feature type="active site" description="Charge relay system" evidence="5">
    <location>
        <position position="392"/>
    </location>
</feature>
<feature type="active site" description="Charge relay system" evidence="5">
    <location>
        <position position="223"/>
    </location>
</feature>
<dbReference type="InterPro" id="IPR036852">
    <property type="entry name" value="Peptidase_S8/S53_dom_sf"/>
</dbReference>
<organism evidence="8 9">
    <name type="scientific">Orchesella dallaii</name>
    <dbReference type="NCBI Taxonomy" id="48710"/>
    <lineage>
        <taxon>Eukaryota</taxon>
        <taxon>Metazoa</taxon>
        <taxon>Ecdysozoa</taxon>
        <taxon>Arthropoda</taxon>
        <taxon>Hexapoda</taxon>
        <taxon>Collembola</taxon>
        <taxon>Entomobryomorpha</taxon>
        <taxon>Entomobryoidea</taxon>
        <taxon>Orchesellidae</taxon>
        <taxon>Orchesellinae</taxon>
        <taxon>Orchesella</taxon>
    </lineage>
</organism>
<dbReference type="InterPro" id="IPR023828">
    <property type="entry name" value="Peptidase_S8_Ser-AS"/>
</dbReference>